<dbReference type="PANTHER" id="PTHR44196">
    <property type="entry name" value="DEHYDROGENASE/REDUCTASE SDR FAMILY MEMBER 7B"/>
    <property type="match status" value="1"/>
</dbReference>
<dbReference type="KEGG" id="slom:PXH66_09140"/>
<dbReference type="Gene3D" id="3.40.50.720">
    <property type="entry name" value="NAD(P)-binding Rossmann-like Domain"/>
    <property type="match status" value="1"/>
</dbReference>
<comment type="similarity">
    <text evidence="1 3">Belongs to the short-chain dehydrogenases/reductases (SDR) family.</text>
</comment>
<evidence type="ECO:0000256" key="1">
    <source>
        <dbReference type="ARBA" id="ARBA00006484"/>
    </source>
</evidence>
<evidence type="ECO:0000256" key="2">
    <source>
        <dbReference type="ARBA" id="ARBA00023002"/>
    </source>
</evidence>
<dbReference type="PROSITE" id="PS00061">
    <property type="entry name" value="ADH_SHORT"/>
    <property type="match status" value="1"/>
</dbReference>
<evidence type="ECO:0000313" key="5">
    <source>
        <dbReference type="Proteomes" id="UP001218638"/>
    </source>
</evidence>
<dbReference type="EMBL" id="CP119075">
    <property type="protein sequence ID" value="WED67014.1"/>
    <property type="molecule type" value="Genomic_DNA"/>
</dbReference>
<dbReference type="InterPro" id="IPR002347">
    <property type="entry name" value="SDR_fam"/>
</dbReference>
<dbReference type="InterPro" id="IPR036291">
    <property type="entry name" value="NAD(P)-bd_dom_sf"/>
</dbReference>
<name>A0AAF0CRZ8_9BACT</name>
<dbReference type="InterPro" id="IPR020904">
    <property type="entry name" value="Sc_DH/Rdtase_CS"/>
</dbReference>
<evidence type="ECO:0000256" key="3">
    <source>
        <dbReference type="RuleBase" id="RU000363"/>
    </source>
</evidence>
<dbReference type="PANTHER" id="PTHR44196:SF2">
    <property type="entry name" value="SHORT-CHAIN DEHYDROGENASE-RELATED"/>
    <property type="match status" value="1"/>
</dbReference>
<gene>
    <name evidence="4" type="ORF">PXH66_09140</name>
</gene>
<protein>
    <submittedName>
        <fullName evidence="4">SDR family NAD(P)-dependent oxidoreductase</fullName>
    </submittedName>
</protein>
<dbReference type="RefSeq" id="WP_330927601.1">
    <property type="nucleotide sequence ID" value="NZ_CP119075.1"/>
</dbReference>
<dbReference type="PRINTS" id="PR00081">
    <property type="entry name" value="GDHRDH"/>
</dbReference>
<proteinExistence type="inferred from homology"/>
<accession>A0AAF0CRZ8</accession>
<dbReference type="Proteomes" id="UP001218638">
    <property type="component" value="Chromosome"/>
</dbReference>
<reference evidence="4" key="1">
    <citation type="submission" date="2023-03" db="EMBL/GenBank/DDBJ databases">
        <title>Lomoglobus Profundus gen. nov., sp. nov., a novel member of the phylum Verrucomicrobia, isolated from deep-marine sediment of South China Sea.</title>
        <authorList>
            <person name="Ahmad T."/>
            <person name="Ishaq S.E."/>
            <person name="Wang F."/>
        </authorList>
    </citation>
    <scope>NUCLEOTIDE SEQUENCE</scope>
    <source>
        <strain evidence="4">LMO-M01</strain>
    </source>
</reference>
<dbReference type="GO" id="GO:0016020">
    <property type="term" value="C:membrane"/>
    <property type="evidence" value="ECO:0007669"/>
    <property type="project" value="TreeGrafter"/>
</dbReference>
<dbReference type="GO" id="GO:0016491">
    <property type="term" value="F:oxidoreductase activity"/>
    <property type="evidence" value="ECO:0007669"/>
    <property type="project" value="UniProtKB-KW"/>
</dbReference>
<dbReference type="PRINTS" id="PR00080">
    <property type="entry name" value="SDRFAMILY"/>
</dbReference>
<keyword evidence="5" id="KW-1185">Reference proteome</keyword>
<dbReference type="AlphaFoldDB" id="A0AAF0CRZ8"/>
<evidence type="ECO:0000313" key="4">
    <source>
        <dbReference type="EMBL" id="WED67014.1"/>
    </source>
</evidence>
<keyword evidence="2" id="KW-0560">Oxidoreductase</keyword>
<organism evidence="4 5">
    <name type="scientific">Synoicihabitans lomoniglobus</name>
    <dbReference type="NCBI Taxonomy" id="2909285"/>
    <lineage>
        <taxon>Bacteria</taxon>
        <taxon>Pseudomonadati</taxon>
        <taxon>Verrucomicrobiota</taxon>
        <taxon>Opitutia</taxon>
        <taxon>Opitutales</taxon>
        <taxon>Opitutaceae</taxon>
        <taxon>Synoicihabitans</taxon>
    </lineage>
</organism>
<dbReference type="SUPFAM" id="SSF51735">
    <property type="entry name" value="NAD(P)-binding Rossmann-fold domains"/>
    <property type="match status" value="1"/>
</dbReference>
<dbReference type="Pfam" id="PF00106">
    <property type="entry name" value="adh_short"/>
    <property type="match status" value="1"/>
</dbReference>
<sequence length="272" mass="29304">MTGPENDDFPYTSVVLTGGSSGIGKSFVSHIGKLKRDVFICNLSRREPEQVLDQLNLRHIETDLSDPASRGAALAQVLATLRERAPEGPVLLINNAGLGKFGTFGETDIASHQNLIEVNIAAVVELTAGLLPVLQARGGTIMNLASVVAFQPTPFMACYGATKAFVLQWSYALRAELAPQGVRVLAVCPGSTASEFHDRAGMQRGGWGDRFTQTSDQVVREALAALQTDRGHVVTGWLNKVQCALLSRLPLRLSTWLSHRVLSSYVPTKPAN</sequence>